<dbReference type="AlphaFoldDB" id="A0A9D2MTI6"/>
<dbReference type="Proteomes" id="UP000826793">
    <property type="component" value="Unassembled WGS sequence"/>
</dbReference>
<reference evidence="2" key="1">
    <citation type="journal article" date="2021" name="PeerJ">
        <title>Extensive microbial diversity within the chicken gut microbiome revealed by metagenomics and culture.</title>
        <authorList>
            <person name="Gilroy R."/>
            <person name="Ravi A."/>
            <person name="Getino M."/>
            <person name="Pursley I."/>
            <person name="Horton D.L."/>
            <person name="Alikhan N.F."/>
            <person name="Baker D."/>
            <person name="Gharbi K."/>
            <person name="Hall N."/>
            <person name="Watson M."/>
            <person name="Adriaenssens E.M."/>
            <person name="Foster-Nyarko E."/>
            <person name="Jarju S."/>
            <person name="Secka A."/>
            <person name="Antonio M."/>
            <person name="Oren A."/>
            <person name="Chaudhuri R.R."/>
            <person name="La Ragione R."/>
            <person name="Hildebrand F."/>
            <person name="Pallen M.J."/>
        </authorList>
    </citation>
    <scope>NUCLEOTIDE SEQUENCE</scope>
    <source>
        <strain evidence="2">CHK185-1770</strain>
    </source>
</reference>
<keyword evidence="1" id="KW-0472">Membrane</keyword>
<gene>
    <name evidence="2" type="ORF">H9710_01015</name>
</gene>
<feature type="transmembrane region" description="Helical" evidence="1">
    <location>
        <begin position="143"/>
        <end position="169"/>
    </location>
</feature>
<feature type="transmembrane region" description="Helical" evidence="1">
    <location>
        <begin position="110"/>
        <end position="136"/>
    </location>
</feature>
<comment type="caution">
    <text evidence="2">The sequence shown here is derived from an EMBL/GenBank/DDBJ whole genome shotgun (WGS) entry which is preliminary data.</text>
</comment>
<proteinExistence type="predicted"/>
<organism evidence="2 3">
    <name type="scientific">Candidatus Acutalibacter pullicola</name>
    <dbReference type="NCBI Taxonomy" id="2838417"/>
    <lineage>
        <taxon>Bacteria</taxon>
        <taxon>Bacillati</taxon>
        <taxon>Bacillota</taxon>
        <taxon>Clostridia</taxon>
        <taxon>Eubacteriales</taxon>
        <taxon>Acutalibacteraceae</taxon>
        <taxon>Acutalibacter</taxon>
    </lineage>
</organism>
<reference evidence="2" key="2">
    <citation type="submission" date="2021-04" db="EMBL/GenBank/DDBJ databases">
        <authorList>
            <person name="Gilroy R."/>
        </authorList>
    </citation>
    <scope>NUCLEOTIDE SEQUENCE</scope>
    <source>
        <strain evidence="2">CHK185-1770</strain>
    </source>
</reference>
<accession>A0A9D2MTI6</accession>
<name>A0A9D2MTI6_9FIRM</name>
<dbReference type="EMBL" id="DWXG01000007">
    <property type="protein sequence ID" value="HJB97144.1"/>
    <property type="molecule type" value="Genomic_DNA"/>
</dbReference>
<evidence type="ECO:0000256" key="1">
    <source>
        <dbReference type="SAM" id="Phobius"/>
    </source>
</evidence>
<evidence type="ECO:0000313" key="2">
    <source>
        <dbReference type="EMBL" id="HJB97144.1"/>
    </source>
</evidence>
<feature type="transmembrane region" description="Helical" evidence="1">
    <location>
        <begin position="184"/>
        <end position="203"/>
    </location>
</feature>
<feature type="transmembrane region" description="Helical" evidence="1">
    <location>
        <begin position="38"/>
        <end position="59"/>
    </location>
</feature>
<protein>
    <submittedName>
        <fullName evidence="2">Uncharacterized protein</fullName>
    </submittedName>
</protein>
<feature type="transmembrane region" description="Helical" evidence="1">
    <location>
        <begin position="71"/>
        <end position="90"/>
    </location>
</feature>
<evidence type="ECO:0000313" key="3">
    <source>
        <dbReference type="Proteomes" id="UP000826793"/>
    </source>
</evidence>
<keyword evidence="1" id="KW-0812">Transmembrane</keyword>
<sequence>MIELLQGIGLGVAFGVPSGICAARTVERAQGYGERAGLASGWGSALAALLYGGIGWLLLGIAQPWLRENTAVCGLLGGVLLLALGIGRLVCPQRELPWERDEPKFGSCFLGGLLLGLTSPSMLVTLSVGGAVLHMVPVSGAGALVLTGAGVWIGMMAWHGALCLFAGLAKWRESQFRMEQADRWMGLLLAAEGIVVAVFQGWIR</sequence>
<keyword evidence="1" id="KW-1133">Transmembrane helix</keyword>